<evidence type="ECO:0000313" key="13">
    <source>
        <dbReference type="EMBL" id="MFC4960725.1"/>
    </source>
</evidence>
<dbReference type="Gene3D" id="1.10.10.160">
    <property type="match status" value="1"/>
</dbReference>
<evidence type="ECO:0000256" key="11">
    <source>
        <dbReference type="PROSITE-ProRule" id="PRU00560"/>
    </source>
</evidence>
<dbReference type="InterPro" id="IPR014017">
    <property type="entry name" value="DNA_helicase_UvrD-like_C"/>
</dbReference>
<proteinExistence type="inferred from homology"/>
<comment type="catalytic activity">
    <reaction evidence="8">
        <text>Couples ATP hydrolysis with the unwinding of duplex DNA by translocating in the 3'-5' direction.</text>
        <dbReference type="EC" id="5.6.2.4"/>
    </reaction>
</comment>
<evidence type="ECO:0000256" key="3">
    <source>
        <dbReference type="ARBA" id="ARBA00022801"/>
    </source>
</evidence>
<keyword evidence="7" id="KW-0413">Isomerase</keyword>
<sequence length="586" mass="64489">MSRLAASIEELKRNERQWEAFNTPGNCVVMAPPGSGKTKLLSTRIASDLQVITPPQGAAGITLTNAAAAELRRRVLELGVTPRANLFLGTVHSFAMRQILFPFAGVCGRGELLTHRIATSREKTAAFKAAIAQVYPSNSDTRNVRSTVERHRKMIASEDEWNLAGPRIVAVSQAYERELASEGLVDFEILVTAAVELVEGYEFIPNLLTAKNPSIYVDEYQDLSPGLDRIIRSLCFDGTTRSRLFAVGDHNQAIYGWTGTRPELLDEVSRHPTVSRIELTKNYRSAREIIDRASRLLGLSGIEGVSDGGLVDSMYCRAGIKSQCREAGKLAARLISEGWPAHEIGVLTPTNNNAELVVEEFRNLGVPVSANASPYLSTPATSLIEKLAVWATRQDRPDGEFRLSDLLSEWRSILRAELGDLSVDLALIDAMKQSADSEELAALFVERILQSGLGAALRDPLRWEDSAAVSDLLELVDGGQLLDWTIQTLADRGSRTGRVGVYTMSSAKGLEFDATLILGVDQGQIPHFSSTYNSKDLAEDRRKFYVAVTRSRRRTSIFYSGFVEWQSGKIGRNGPSQFLREMGLIE</sequence>
<dbReference type="SUPFAM" id="SSF52540">
    <property type="entry name" value="P-loop containing nucleoside triphosphate hydrolases"/>
    <property type="match status" value="1"/>
</dbReference>
<reference evidence="14" key="1">
    <citation type="journal article" date="2019" name="Int. J. Syst. Evol. Microbiol.">
        <title>The Global Catalogue of Microorganisms (GCM) 10K type strain sequencing project: providing services to taxonomists for standard genome sequencing and annotation.</title>
        <authorList>
            <consortium name="The Broad Institute Genomics Platform"/>
            <consortium name="The Broad Institute Genome Sequencing Center for Infectious Disease"/>
            <person name="Wu L."/>
            <person name="Ma J."/>
        </authorList>
    </citation>
    <scope>NUCLEOTIDE SEQUENCE [LARGE SCALE GENOMIC DNA]</scope>
    <source>
        <strain evidence="14">CCM 7224</strain>
    </source>
</reference>
<evidence type="ECO:0000256" key="8">
    <source>
        <dbReference type="ARBA" id="ARBA00034617"/>
    </source>
</evidence>
<evidence type="ECO:0000256" key="4">
    <source>
        <dbReference type="ARBA" id="ARBA00022806"/>
    </source>
</evidence>
<organism evidence="13 14">
    <name type="scientific">Streptomyces mauvecolor</name>
    <dbReference type="NCBI Taxonomy" id="58345"/>
    <lineage>
        <taxon>Bacteria</taxon>
        <taxon>Bacillati</taxon>
        <taxon>Actinomycetota</taxon>
        <taxon>Actinomycetes</taxon>
        <taxon>Kitasatosporales</taxon>
        <taxon>Streptomycetaceae</taxon>
        <taxon>Streptomyces</taxon>
    </lineage>
</organism>
<dbReference type="InterPro" id="IPR013986">
    <property type="entry name" value="DExx_box_DNA_helicase_dom_sf"/>
</dbReference>
<dbReference type="PANTHER" id="PTHR11070:SF2">
    <property type="entry name" value="ATP-DEPENDENT DNA HELICASE SRS2"/>
    <property type="match status" value="1"/>
</dbReference>
<dbReference type="PANTHER" id="PTHR11070">
    <property type="entry name" value="UVRD / RECB / PCRA DNA HELICASE FAMILY MEMBER"/>
    <property type="match status" value="1"/>
</dbReference>
<dbReference type="Proteomes" id="UP001595834">
    <property type="component" value="Unassembled WGS sequence"/>
</dbReference>
<dbReference type="Gene3D" id="1.10.486.10">
    <property type="entry name" value="PCRA, domain 4"/>
    <property type="match status" value="1"/>
</dbReference>
<dbReference type="EC" id="5.6.2.4" evidence="9"/>
<evidence type="ECO:0000259" key="12">
    <source>
        <dbReference type="PROSITE" id="PS51198"/>
    </source>
</evidence>
<dbReference type="InterPro" id="IPR027417">
    <property type="entry name" value="P-loop_NTPase"/>
</dbReference>
<dbReference type="RefSeq" id="WP_344380615.1">
    <property type="nucleotide sequence ID" value="NZ_BAAASQ010000050.1"/>
</dbReference>
<dbReference type="Pfam" id="PF13361">
    <property type="entry name" value="UvrD_C"/>
    <property type="match status" value="1"/>
</dbReference>
<evidence type="ECO:0000256" key="2">
    <source>
        <dbReference type="ARBA" id="ARBA00022741"/>
    </source>
</evidence>
<accession>A0ABV9UWC4</accession>
<dbReference type="PROSITE" id="PS51198">
    <property type="entry name" value="UVRD_HELICASE_ATP_BIND"/>
    <property type="match status" value="1"/>
</dbReference>
<feature type="domain" description="UvrD-like helicase ATP-binding" evidence="12">
    <location>
        <begin position="10"/>
        <end position="286"/>
    </location>
</feature>
<evidence type="ECO:0000256" key="5">
    <source>
        <dbReference type="ARBA" id="ARBA00022840"/>
    </source>
</evidence>
<dbReference type="InterPro" id="IPR014016">
    <property type="entry name" value="UvrD-like_ATP-bd"/>
</dbReference>
<evidence type="ECO:0000256" key="6">
    <source>
        <dbReference type="ARBA" id="ARBA00023125"/>
    </source>
</evidence>
<gene>
    <name evidence="13" type="ORF">ACFPFX_30965</name>
</gene>
<dbReference type="InterPro" id="IPR000212">
    <property type="entry name" value="DNA_helicase_UvrD/REP"/>
</dbReference>
<evidence type="ECO:0000256" key="1">
    <source>
        <dbReference type="ARBA" id="ARBA00009922"/>
    </source>
</evidence>
<evidence type="ECO:0000256" key="10">
    <source>
        <dbReference type="ARBA" id="ARBA00048988"/>
    </source>
</evidence>
<protein>
    <recommendedName>
        <fullName evidence="9">DNA 3'-5' helicase</fullName>
        <ecNumber evidence="9">5.6.2.4</ecNumber>
    </recommendedName>
</protein>
<dbReference type="Pfam" id="PF00580">
    <property type="entry name" value="UvrD-helicase"/>
    <property type="match status" value="1"/>
</dbReference>
<dbReference type="Gene3D" id="3.40.50.300">
    <property type="entry name" value="P-loop containing nucleotide triphosphate hydrolases"/>
    <property type="match status" value="2"/>
</dbReference>
<keyword evidence="6" id="KW-0238">DNA-binding</keyword>
<dbReference type="EMBL" id="JBHSIZ010000039">
    <property type="protein sequence ID" value="MFC4960725.1"/>
    <property type="molecule type" value="Genomic_DNA"/>
</dbReference>
<keyword evidence="2 11" id="KW-0547">Nucleotide-binding</keyword>
<evidence type="ECO:0000256" key="9">
    <source>
        <dbReference type="ARBA" id="ARBA00034808"/>
    </source>
</evidence>
<keyword evidence="14" id="KW-1185">Reference proteome</keyword>
<feature type="binding site" evidence="11">
    <location>
        <begin position="31"/>
        <end position="38"/>
    </location>
    <ligand>
        <name>ATP</name>
        <dbReference type="ChEBI" id="CHEBI:30616"/>
    </ligand>
</feature>
<name>A0ABV9UWC4_9ACTN</name>
<keyword evidence="5 11" id="KW-0067">ATP-binding</keyword>
<keyword evidence="4 11" id="KW-0347">Helicase</keyword>
<comment type="similarity">
    <text evidence="1">Belongs to the helicase family. UvrD subfamily.</text>
</comment>
<comment type="catalytic activity">
    <reaction evidence="10">
        <text>ATP + H2O = ADP + phosphate + H(+)</text>
        <dbReference type="Rhea" id="RHEA:13065"/>
        <dbReference type="ChEBI" id="CHEBI:15377"/>
        <dbReference type="ChEBI" id="CHEBI:15378"/>
        <dbReference type="ChEBI" id="CHEBI:30616"/>
        <dbReference type="ChEBI" id="CHEBI:43474"/>
        <dbReference type="ChEBI" id="CHEBI:456216"/>
        <dbReference type="EC" id="5.6.2.4"/>
    </reaction>
</comment>
<dbReference type="CDD" id="cd17932">
    <property type="entry name" value="DEXQc_UvrD"/>
    <property type="match status" value="1"/>
</dbReference>
<evidence type="ECO:0000313" key="14">
    <source>
        <dbReference type="Proteomes" id="UP001595834"/>
    </source>
</evidence>
<evidence type="ECO:0000256" key="7">
    <source>
        <dbReference type="ARBA" id="ARBA00023235"/>
    </source>
</evidence>
<comment type="caution">
    <text evidence="13">The sequence shown here is derived from an EMBL/GenBank/DDBJ whole genome shotgun (WGS) entry which is preliminary data.</text>
</comment>
<keyword evidence="3 11" id="KW-0378">Hydrolase</keyword>